<dbReference type="InterPro" id="IPR004111">
    <property type="entry name" value="Repressor_TetR_C"/>
</dbReference>
<evidence type="ECO:0000256" key="3">
    <source>
        <dbReference type="ARBA" id="ARBA00023163"/>
    </source>
</evidence>
<keyword evidence="2 4" id="KW-0238">DNA-binding</keyword>
<dbReference type="SUPFAM" id="SSF48498">
    <property type="entry name" value="Tetracyclin repressor-like, C-terminal domain"/>
    <property type="match status" value="1"/>
</dbReference>
<evidence type="ECO:0000256" key="1">
    <source>
        <dbReference type="ARBA" id="ARBA00023015"/>
    </source>
</evidence>
<sequence>MALTQETVVTAAVGILRDFGLADLSMRRLARDLDVQVGALYWHVKNKQELLVEVASALMDTPALGAGGPAGAVHDAVTPAAARGSILHLASSLHTLLLPIPDSAEVVHVARVLAPERLTPLTRLTDLFAAAGLPAERAVSAQSLIVNHVLGSIAEAQNRADFAVSGTDAPDFRWALERALDGLLPAVGAP</sequence>
<protein>
    <recommendedName>
        <fullName evidence="5">HTH tetR-type domain-containing protein</fullName>
    </recommendedName>
</protein>
<reference evidence="7" key="1">
    <citation type="journal article" date="2019" name="Int. J. Syst. Evol. Microbiol.">
        <title>The Global Catalogue of Microorganisms (GCM) 10K type strain sequencing project: providing services to taxonomists for standard genome sequencing and annotation.</title>
        <authorList>
            <consortium name="The Broad Institute Genomics Platform"/>
            <consortium name="The Broad Institute Genome Sequencing Center for Infectious Disease"/>
            <person name="Wu L."/>
            <person name="Ma J."/>
        </authorList>
    </citation>
    <scope>NUCLEOTIDE SEQUENCE [LARGE SCALE GENOMIC DNA]</scope>
    <source>
        <strain evidence="7">KCTC 19466</strain>
    </source>
</reference>
<dbReference type="InterPro" id="IPR009057">
    <property type="entry name" value="Homeodomain-like_sf"/>
</dbReference>
<dbReference type="SUPFAM" id="SSF46689">
    <property type="entry name" value="Homeodomain-like"/>
    <property type="match status" value="1"/>
</dbReference>
<name>A0ABQ3G9Y2_9MICC</name>
<evidence type="ECO:0000256" key="2">
    <source>
        <dbReference type="ARBA" id="ARBA00023125"/>
    </source>
</evidence>
<evidence type="ECO:0000313" key="7">
    <source>
        <dbReference type="Proteomes" id="UP000642819"/>
    </source>
</evidence>
<dbReference type="Pfam" id="PF00440">
    <property type="entry name" value="TetR_N"/>
    <property type="match status" value="1"/>
</dbReference>
<dbReference type="RefSeq" id="WP_189348176.1">
    <property type="nucleotide sequence ID" value="NZ_BMXK01000001.1"/>
</dbReference>
<feature type="domain" description="HTH tetR-type" evidence="5">
    <location>
        <begin position="2"/>
        <end position="62"/>
    </location>
</feature>
<evidence type="ECO:0000256" key="4">
    <source>
        <dbReference type="PROSITE-ProRule" id="PRU00335"/>
    </source>
</evidence>
<evidence type="ECO:0000259" key="5">
    <source>
        <dbReference type="PROSITE" id="PS50977"/>
    </source>
</evidence>
<dbReference type="Gene3D" id="1.10.357.10">
    <property type="entry name" value="Tetracycline Repressor, domain 2"/>
    <property type="match status" value="1"/>
</dbReference>
<dbReference type="PANTHER" id="PTHR30055">
    <property type="entry name" value="HTH-TYPE TRANSCRIPTIONAL REGULATOR RUTR"/>
    <property type="match status" value="1"/>
</dbReference>
<dbReference type="PANTHER" id="PTHR30055:SF151">
    <property type="entry name" value="TRANSCRIPTIONAL REGULATORY PROTEIN"/>
    <property type="match status" value="1"/>
</dbReference>
<proteinExistence type="predicted"/>
<dbReference type="EMBL" id="BMXK01000001">
    <property type="protein sequence ID" value="GHC99294.1"/>
    <property type="molecule type" value="Genomic_DNA"/>
</dbReference>
<keyword evidence="1" id="KW-0805">Transcription regulation</keyword>
<dbReference type="PROSITE" id="PS50977">
    <property type="entry name" value="HTH_TETR_2"/>
    <property type="match status" value="1"/>
</dbReference>
<dbReference type="InterPro" id="IPR036271">
    <property type="entry name" value="Tet_transcr_reg_TetR-rel_C_sf"/>
</dbReference>
<dbReference type="PROSITE" id="PS01081">
    <property type="entry name" value="HTH_TETR_1"/>
    <property type="match status" value="1"/>
</dbReference>
<dbReference type="InterPro" id="IPR001647">
    <property type="entry name" value="HTH_TetR"/>
</dbReference>
<organism evidence="6 7">
    <name type="scientific">Zhihengliuella salsuginis</name>
    <dbReference type="NCBI Taxonomy" id="578222"/>
    <lineage>
        <taxon>Bacteria</taxon>
        <taxon>Bacillati</taxon>
        <taxon>Actinomycetota</taxon>
        <taxon>Actinomycetes</taxon>
        <taxon>Micrococcales</taxon>
        <taxon>Micrococcaceae</taxon>
        <taxon>Zhihengliuella</taxon>
    </lineage>
</organism>
<dbReference type="Pfam" id="PF02909">
    <property type="entry name" value="TetR_C_1"/>
    <property type="match status" value="1"/>
</dbReference>
<keyword evidence="7" id="KW-1185">Reference proteome</keyword>
<dbReference type="InterPro" id="IPR023772">
    <property type="entry name" value="DNA-bd_HTH_TetR-type_CS"/>
</dbReference>
<accession>A0ABQ3G9Y2</accession>
<comment type="caution">
    <text evidence="6">The sequence shown here is derived from an EMBL/GenBank/DDBJ whole genome shotgun (WGS) entry which is preliminary data.</text>
</comment>
<evidence type="ECO:0000313" key="6">
    <source>
        <dbReference type="EMBL" id="GHC99294.1"/>
    </source>
</evidence>
<feature type="DNA-binding region" description="H-T-H motif" evidence="4">
    <location>
        <begin position="25"/>
        <end position="44"/>
    </location>
</feature>
<dbReference type="Proteomes" id="UP000642819">
    <property type="component" value="Unassembled WGS sequence"/>
</dbReference>
<gene>
    <name evidence="6" type="ORF">GCM10008096_01290</name>
</gene>
<dbReference type="Gene3D" id="1.10.10.60">
    <property type="entry name" value="Homeodomain-like"/>
    <property type="match status" value="1"/>
</dbReference>
<dbReference type="InterPro" id="IPR050109">
    <property type="entry name" value="HTH-type_TetR-like_transc_reg"/>
</dbReference>
<keyword evidence="3" id="KW-0804">Transcription</keyword>